<organism evidence="2 3">
    <name type="scientific">Pleurodeles waltl</name>
    <name type="common">Iberian ribbed newt</name>
    <dbReference type="NCBI Taxonomy" id="8319"/>
    <lineage>
        <taxon>Eukaryota</taxon>
        <taxon>Metazoa</taxon>
        <taxon>Chordata</taxon>
        <taxon>Craniata</taxon>
        <taxon>Vertebrata</taxon>
        <taxon>Euteleostomi</taxon>
        <taxon>Amphibia</taxon>
        <taxon>Batrachia</taxon>
        <taxon>Caudata</taxon>
        <taxon>Salamandroidea</taxon>
        <taxon>Salamandridae</taxon>
        <taxon>Pleurodelinae</taxon>
        <taxon>Pleurodeles</taxon>
    </lineage>
</organism>
<feature type="region of interest" description="Disordered" evidence="1">
    <location>
        <begin position="1"/>
        <end position="29"/>
    </location>
</feature>
<evidence type="ECO:0000313" key="2">
    <source>
        <dbReference type="EMBL" id="KAJ1081707.1"/>
    </source>
</evidence>
<proteinExistence type="predicted"/>
<dbReference type="EMBL" id="JANPWB010000016">
    <property type="protein sequence ID" value="KAJ1081707.1"/>
    <property type="molecule type" value="Genomic_DNA"/>
</dbReference>
<accession>A0AAV7KU09</accession>
<sequence length="103" mass="11031">MRRRVRGIPSRSRSVAPHFTPSPGGSDAEVASGTAAALLSADGEIRLASEVSRYWASFARREFTGSALAVRHVPPSVAPSYGIECHRCHRVEGQSRGLKSGRS</sequence>
<dbReference type="Proteomes" id="UP001066276">
    <property type="component" value="Chromosome 12"/>
</dbReference>
<reference evidence="2" key="1">
    <citation type="journal article" date="2022" name="bioRxiv">
        <title>Sequencing and chromosome-scale assembly of the giantPleurodeles waltlgenome.</title>
        <authorList>
            <person name="Brown T."/>
            <person name="Elewa A."/>
            <person name="Iarovenko S."/>
            <person name="Subramanian E."/>
            <person name="Araus A.J."/>
            <person name="Petzold A."/>
            <person name="Susuki M."/>
            <person name="Suzuki K.-i.T."/>
            <person name="Hayashi T."/>
            <person name="Toyoda A."/>
            <person name="Oliveira C."/>
            <person name="Osipova E."/>
            <person name="Leigh N.D."/>
            <person name="Simon A."/>
            <person name="Yun M.H."/>
        </authorList>
    </citation>
    <scope>NUCLEOTIDE SEQUENCE</scope>
    <source>
        <strain evidence="2">20211129_DDA</strain>
        <tissue evidence="2">Liver</tissue>
    </source>
</reference>
<name>A0AAV7KU09_PLEWA</name>
<protein>
    <submittedName>
        <fullName evidence="2">Uncharacterized protein</fullName>
    </submittedName>
</protein>
<evidence type="ECO:0000313" key="3">
    <source>
        <dbReference type="Proteomes" id="UP001066276"/>
    </source>
</evidence>
<keyword evidence="3" id="KW-1185">Reference proteome</keyword>
<evidence type="ECO:0000256" key="1">
    <source>
        <dbReference type="SAM" id="MobiDB-lite"/>
    </source>
</evidence>
<dbReference type="AlphaFoldDB" id="A0AAV7KU09"/>
<comment type="caution">
    <text evidence="2">The sequence shown here is derived from an EMBL/GenBank/DDBJ whole genome shotgun (WGS) entry which is preliminary data.</text>
</comment>
<gene>
    <name evidence="2" type="ORF">NDU88_001885</name>
</gene>